<evidence type="ECO:0000313" key="2">
    <source>
        <dbReference type="Proteomes" id="UP000238954"/>
    </source>
</evidence>
<dbReference type="RefSeq" id="WP_106000004.1">
    <property type="nucleotide sequence ID" value="NZ_CM009578.1"/>
</dbReference>
<protein>
    <submittedName>
        <fullName evidence="1">Preprotein translocase subunit SecA</fullName>
    </submittedName>
</protein>
<comment type="caution">
    <text evidence="1">The sequence shown here is derived from an EMBL/GenBank/DDBJ whole genome shotgun (WGS) entry which is preliminary data.</text>
</comment>
<sequence>MGDDDTGNANLADMLAMDAADPSEKLAAHATVLQSQMEEIAEEIRELIASQPPVALLGYLLGQTHIALMYEASESEELPRLNSQTLQQHQLALEYAHAVWSSEPDLPAENTRLNEEEAAKLLEAFERLSKTTMLYCMASSAASRDPERPNLAEMQFHAKSSWSLIRGHRYQVLEEEFFRYALRPHDAALRSAYGMNSGQVAASIQGIADSMRAGFSNAAEGMMQRFEQVNALVDVTGDDLETVMKALAVADDTFMSSTADLMKDMLFGGTSNLSRHTEMTQPLLEDLCFLPGENTEFFGEGSFRGTPMRTLPARIKPGVKLGDEYYAPEPQFVRDAAYRAIQRGVCARLPYRDEWLKRQGAIAEEAFPVIFSKQLTGAVLHSSVYYRDVESGNWAETDLLIAVEDCLLVVEAKAGTMPMHSPATNFKAHERAIQDLVVKAYRQCQRFIEYLYSAAEVPIYRLADGVYTEIGRLKRADYRSILPIGLTIEAFTPFSAAAKELPEVVPILGNFPFVSMSVDDLFVLNRFLPTAGHLLHYLKVRQAVAGIPSAMLFDEVDHLGAYISRNRIDIDIREAMIEADLMTLDAFCEVVDRYFEGPDWDAKPVPSQSIPTTLARVLAALDALKPTGWLAMDNALRDLGGDARDRISSLISDLEPTLREKTQRRFMMDTEEPLQVWLCRIGHPPDPIEFRFGAQAACLSLDASQIRVLTLFYDKSGTISQMSCAIVSAPSPLQRDFGAIREKADWLKVKAQNL</sequence>
<keyword evidence="2" id="KW-1185">Reference proteome</keyword>
<dbReference type="AlphaFoldDB" id="A0A2S8B2K8"/>
<dbReference type="OrthoDB" id="1551443at2"/>
<accession>A0A2S8B2K8</accession>
<gene>
    <name evidence="1" type="ORF">CVO77_16620</name>
</gene>
<proteinExistence type="predicted"/>
<dbReference type="Proteomes" id="UP000238954">
    <property type="component" value="Chromosome"/>
</dbReference>
<evidence type="ECO:0000313" key="1">
    <source>
        <dbReference type="EMBL" id="PQM26632.1"/>
    </source>
</evidence>
<name>A0A2S8B2K8_9SPHN</name>
<dbReference type="EMBL" id="PHFW01000003">
    <property type="protein sequence ID" value="PQM26632.1"/>
    <property type="molecule type" value="Genomic_DNA"/>
</dbReference>
<organism evidence="1 2">
    <name type="scientific">Sphingopyxis lindanitolerans</name>
    <dbReference type="NCBI Taxonomy" id="2054227"/>
    <lineage>
        <taxon>Bacteria</taxon>
        <taxon>Pseudomonadati</taxon>
        <taxon>Pseudomonadota</taxon>
        <taxon>Alphaproteobacteria</taxon>
        <taxon>Sphingomonadales</taxon>
        <taxon>Sphingomonadaceae</taxon>
        <taxon>Sphingopyxis</taxon>
    </lineage>
</organism>
<reference evidence="2" key="1">
    <citation type="submission" date="2017-11" db="EMBL/GenBank/DDBJ databases">
        <title>The complete genome sequence of Sphingopyxis pomeranensis sp. nov. strain WS5A3p.</title>
        <authorList>
            <person name="Kaminski M.A."/>
        </authorList>
    </citation>
    <scope>NUCLEOTIDE SEQUENCE [LARGE SCALE GENOMIC DNA]</scope>
    <source>
        <strain evidence="2">WS5A3p</strain>
    </source>
</reference>